<feature type="domain" description="HTH araC/xylS-type" evidence="3">
    <location>
        <begin position="47"/>
        <end position="97"/>
    </location>
</feature>
<dbReference type="Proteomes" id="UP001194098">
    <property type="component" value="Unassembled WGS sequence"/>
</dbReference>
<dbReference type="GO" id="GO:0003700">
    <property type="term" value="F:DNA-binding transcription factor activity"/>
    <property type="evidence" value="ECO:0007669"/>
    <property type="project" value="InterPro"/>
</dbReference>
<evidence type="ECO:0000256" key="1">
    <source>
        <dbReference type="ARBA" id="ARBA00023015"/>
    </source>
</evidence>
<name>A0AAW3WC71_CLOBE</name>
<reference evidence="4" key="1">
    <citation type="submission" date="2020-04" db="EMBL/GenBank/DDBJ databases">
        <authorList>
            <person name="Brown S."/>
        </authorList>
    </citation>
    <scope>NUCLEOTIDE SEQUENCE</scope>
    <source>
        <strain evidence="4">DJ015</strain>
    </source>
</reference>
<dbReference type="RefSeq" id="WP_171779909.1">
    <property type="nucleotide sequence ID" value="NZ_JABAGV010000052.1"/>
</dbReference>
<gene>
    <name evidence="4" type="ORF">HGI39_17490</name>
</gene>
<dbReference type="AlphaFoldDB" id="A0AAW3WC71"/>
<sequence length="105" mass="12692">MLKEIHDKLIALTDEELRILNGENSVDRSIYTDYDEGEYLYFKASERKKLSKAVELIKLTEYLIIEIIEFVGYENPTYLYKIFKKKFGMTPREYKMNRINNFRFT</sequence>
<dbReference type="InterPro" id="IPR018060">
    <property type="entry name" value="HTH_AraC"/>
</dbReference>
<evidence type="ECO:0000313" key="5">
    <source>
        <dbReference type="Proteomes" id="UP001194098"/>
    </source>
</evidence>
<protein>
    <submittedName>
        <fullName evidence="4">AraC family transcriptional regulator</fullName>
    </submittedName>
</protein>
<proteinExistence type="predicted"/>
<dbReference type="Gene3D" id="1.10.10.60">
    <property type="entry name" value="Homeodomain-like"/>
    <property type="match status" value="1"/>
</dbReference>
<dbReference type="GO" id="GO:0043565">
    <property type="term" value="F:sequence-specific DNA binding"/>
    <property type="evidence" value="ECO:0007669"/>
    <property type="project" value="InterPro"/>
</dbReference>
<comment type="caution">
    <text evidence="4">The sequence shown here is derived from an EMBL/GenBank/DDBJ whole genome shotgun (WGS) entry which is preliminary data.</text>
</comment>
<dbReference type="EMBL" id="JABAGV010000052">
    <property type="protein sequence ID" value="MBC2476467.1"/>
    <property type="molecule type" value="Genomic_DNA"/>
</dbReference>
<dbReference type="SMART" id="SM00342">
    <property type="entry name" value="HTH_ARAC"/>
    <property type="match status" value="1"/>
</dbReference>
<dbReference type="PROSITE" id="PS01124">
    <property type="entry name" value="HTH_ARAC_FAMILY_2"/>
    <property type="match status" value="1"/>
</dbReference>
<dbReference type="SUPFAM" id="SSF46689">
    <property type="entry name" value="Homeodomain-like"/>
    <property type="match status" value="1"/>
</dbReference>
<evidence type="ECO:0000256" key="2">
    <source>
        <dbReference type="ARBA" id="ARBA00023163"/>
    </source>
</evidence>
<evidence type="ECO:0000259" key="3">
    <source>
        <dbReference type="PROSITE" id="PS01124"/>
    </source>
</evidence>
<organism evidence="4 5">
    <name type="scientific">Clostridium beijerinckii</name>
    <name type="common">Clostridium MP</name>
    <dbReference type="NCBI Taxonomy" id="1520"/>
    <lineage>
        <taxon>Bacteria</taxon>
        <taxon>Bacillati</taxon>
        <taxon>Bacillota</taxon>
        <taxon>Clostridia</taxon>
        <taxon>Eubacteriales</taxon>
        <taxon>Clostridiaceae</taxon>
        <taxon>Clostridium</taxon>
    </lineage>
</organism>
<reference evidence="4" key="2">
    <citation type="journal article" date="2022" name="Nat. Biotechnol.">
        <title>Carbon-negative production of acetone and isopropanol by gas fermentation at industrial pilot scale.</title>
        <authorList>
            <person name="Liew F.E."/>
            <person name="Nogle R."/>
            <person name="Abdalla T."/>
            <person name="Rasor B.J."/>
            <person name="Canter C."/>
            <person name="Jensen R.O."/>
            <person name="Wang L."/>
            <person name="Strutz J."/>
            <person name="Chirania P."/>
            <person name="De Tissera S."/>
            <person name="Mueller A.P."/>
            <person name="Ruan Z."/>
            <person name="Gao A."/>
            <person name="Tran L."/>
            <person name="Engle N.L."/>
            <person name="Bromley J.C."/>
            <person name="Daniell J."/>
            <person name="Conrado R."/>
            <person name="Tschaplinski T.J."/>
            <person name="Giannone R.J."/>
            <person name="Hettich R.L."/>
            <person name="Karim A.S."/>
            <person name="Simpson S.D."/>
            <person name="Brown S.D."/>
            <person name="Leang C."/>
            <person name="Jewett M.C."/>
            <person name="Kopke M."/>
        </authorList>
    </citation>
    <scope>NUCLEOTIDE SEQUENCE</scope>
    <source>
        <strain evidence="4">DJ015</strain>
    </source>
</reference>
<accession>A0AAW3WC71</accession>
<dbReference type="Pfam" id="PF00165">
    <property type="entry name" value="HTH_AraC"/>
    <property type="match status" value="1"/>
</dbReference>
<dbReference type="InterPro" id="IPR009057">
    <property type="entry name" value="Homeodomain-like_sf"/>
</dbReference>
<keyword evidence="2" id="KW-0804">Transcription</keyword>
<keyword evidence="1" id="KW-0805">Transcription regulation</keyword>
<evidence type="ECO:0000313" key="4">
    <source>
        <dbReference type="EMBL" id="MBC2476467.1"/>
    </source>
</evidence>